<dbReference type="Proteomes" id="UP001642260">
    <property type="component" value="Unassembled WGS sequence"/>
</dbReference>
<protein>
    <submittedName>
        <fullName evidence="2">Uncharacterized protein</fullName>
    </submittedName>
</protein>
<feature type="compositionally biased region" description="Low complexity" evidence="1">
    <location>
        <begin position="12"/>
        <end position="23"/>
    </location>
</feature>
<accession>A0ABC8M7R3</accession>
<dbReference type="InterPro" id="IPR011990">
    <property type="entry name" value="TPR-like_helical_dom_sf"/>
</dbReference>
<dbReference type="EMBL" id="CAKOAT010952931">
    <property type="protein sequence ID" value="CAH8391603.1"/>
    <property type="molecule type" value="Genomic_DNA"/>
</dbReference>
<dbReference type="Gene3D" id="1.25.40.10">
    <property type="entry name" value="Tetratricopeptide repeat domain"/>
    <property type="match status" value="1"/>
</dbReference>
<proteinExistence type="predicted"/>
<evidence type="ECO:0000313" key="3">
    <source>
        <dbReference type="Proteomes" id="UP001642260"/>
    </source>
</evidence>
<dbReference type="PANTHER" id="PTHR46183">
    <property type="entry name" value="PROTEIN CLMP1"/>
    <property type="match status" value="1"/>
</dbReference>
<comment type="caution">
    <text evidence="2">The sequence shown here is derived from an EMBL/GenBank/DDBJ whole genome shotgun (WGS) entry which is preliminary data.</text>
</comment>
<evidence type="ECO:0000256" key="1">
    <source>
        <dbReference type="SAM" id="MobiDB-lite"/>
    </source>
</evidence>
<dbReference type="AlphaFoldDB" id="A0ABC8M7R3"/>
<dbReference type="SUPFAM" id="SSF48452">
    <property type="entry name" value="TPR-like"/>
    <property type="match status" value="1"/>
</dbReference>
<name>A0ABC8M7R3_ERUVS</name>
<feature type="compositionally biased region" description="Basic residues" evidence="1">
    <location>
        <begin position="1"/>
        <end position="11"/>
    </location>
</feature>
<dbReference type="InterPro" id="IPR044517">
    <property type="entry name" value="PHOX1-4"/>
</dbReference>
<keyword evidence="3" id="KW-1185">Reference proteome</keyword>
<organism evidence="2 3">
    <name type="scientific">Eruca vesicaria subsp. sativa</name>
    <name type="common">Garden rocket</name>
    <name type="synonym">Eruca sativa</name>
    <dbReference type="NCBI Taxonomy" id="29727"/>
    <lineage>
        <taxon>Eukaryota</taxon>
        <taxon>Viridiplantae</taxon>
        <taxon>Streptophyta</taxon>
        <taxon>Embryophyta</taxon>
        <taxon>Tracheophyta</taxon>
        <taxon>Spermatophyta</taxon>
        <taxon>Magnoliopsida</taxon>
        <taxon>eudicotyledons</taxon>
        <taxon>Gunneridae</taxon>
        <taxon>Pentapetalae</taxon>
        <taxon>rosids</taxon>
        <taxon>malvids</taxon>
        <taxon>Brassicales</taxon>
        <taxon>Brassicaceae</taxon>
        <taxon>Brassiceae</taxon>
        <taxon>Eruca</taxon>
    </lineage>
</organism>
<dbReference type="PANTHER" id="PTHR46183:SF8">
    <property type="entry name" value="PROTEIN CLMP1"/>
    <property type="match status" value="1"/>
</dbReference>
<sequence>MGKSGARKKKSNNNGNGSKNPNSVENSSSSKPTVNGGTDFDAFVFLKRAHELKEEGNKKFQSKDFQSALDQYADALKLIPKCHLDRAVFHSNHAACLMQMKPIDYEKVISECLMALQVQPGSTRALLRRARAFEAVGKYELVRKM</sequence>
<reference evidence="2 3" key="1">
    <citation type="submission" date="2022-03" db="EMBL/GenBank/DDBJ databases">
        <authorList>
            <person name="Macdonald S."/>
            <person name="Ahmed S."/>
            <person name="Newling K."/>
        </authorList>
    </citation>
    <scope>NUCLEOTIDE SEQUENCE [LARGE SCALE GENOMIC DNA]</scope>
</reference>
<feature type="region of interest" description="Disordered" evidence="1">
    <location>
        <begin position="1"/>
        <end position="36"/>
    </location>
</feature>
<evidence type="ECO:0000313" key="2">
    <source>
        <dbReference type="EMBL" id="CAH8391603.1"/>
    </source>
</evidence>
<gene>
    <name evidence="2" type="ORF">ERUC_LOCUS44086</name>
</gene>
<feature type="compositionally biased region" description="Polar residues" evidence="1">
    <location>
        <begin position="24"/>
        <end position="36"/>
    </location>
</feature>